<dbReference type="AlphaFoldDB" id="A0A975T486"/>
<evidence type="ECO:0000259" key="5">
    <source>
        <dbReference type="SMART" id="SM00062"/>
    </source>
</evidence>
<sequence length="274" mass="30203">MNNGCNRWSIKNQLHLVLSATLIFVLCLCGFGTDSLASAATLSEIQQRGYINIAVKDNIRPLGFKDDKGNLQGLEIDLARKLAADLLGKAEAVKFVPVANSDRLAVVFNHQVDLAIARITATESRSRLVSFSVPYYFDSAALVTKDTSIQKLENLGQRKIAVLNYSSTIADVKYFIPKAELVSVNSYTEAREKIASGAVAAFAADISLLTGWVQEDPQYRILPIKLSAEPLSVAMAKGLQYDELRREVNEAIARYTVTGWLKERTNFWGLSDPN</sequence>
<dbReference type="RefSeq" id="WP_190601004.1">
    <property type="nucleotide sequence ID" value="NZ_CP021056.1"/>
</dbReference>
<dbReference type="InterPro" id="IPR001638">
    <property type="entry name" value="Solute-binding_3/MltF_N"/>
</dbReference>
<evidence type="ECO:0000256" key="2">
    <source>
        <dbReference type="ARBA" id="ARBA00022448"/>
    </source>
</evidence>
<dbReference type="InterPro" id="IPR051455">
    <property type="entry name" value="Bact_solute-bind_prot3"/>
</dbReference>
<accession>A0A975T486</accession>
<dbReference type="InterPro" id="IPR018313">
    <property type="entry name" value="SBP_3_CS"/>
</dbReference>
<dbReference type="Proteomes" id="UP000683511">
    <property type="component" value="Chromosome"/>
</dbReference>
<keyword evidence="7" id="KW-1185">Reference proteome</keyword>
<dbReference type="PANTHER" id="PTHR30085">
    <property type="entry name" value="AMINO ACID ABC TRANSPORTER PERMEASE"/>
    <property type="match status" value="1"/>
</dbReference>
<dbReference type="SUPFAM" id="SSF53850">
    <property type="entry name" value="Periplasmic binding protein-like II"/>
    <property type="match status" value="1"/>
</dbReference>
<evidence type="ECO:0000256" key="4">
    <source>
        <dbReference type="RuleBase" id="RU003744"/>
    </source>
</evidence>
<protein>
    <submittedName>
        <fullName evidence="6">Extracellular solute-binding protein family 3</fullName>
    </submittedName>
</protein>
<dbReference type="GO" id="GO:0006865">
    <property type="term" value="P:amino acid transport"/>
    <property type="evidence" value="ECO:0007669"/>
    <property type="project" value="TreeGrafter"/>
</dbReference>
<dbReference type="GO" id="GO:0005576">
    <property type="term" value="C:extracellular region"/>
    <property type="evidence" value="ECO:0007669"/>
    <property type="project" value="TreeGrafter"/>
</dbReference>
<dbReference type="KEGG" id="rsin:B6N60_00492"/>
<evidence type="ECO:0000256" key="3">
    <source>
        <dbReference type="ARBA" id="ARBA00022729"/>
    </source>
</evidence>
<dbReference type="SMART" id="SM00062">
    <property type="entry name" value="PBPb"/>
    <property type="match status" value="1"/>
</dbReference>
<dbReference type="Gene3D" id="3.40.190.10">
    <property type="entry name" value="Periplasmic binding protein-like II"/>
    <property type="match status" value="2"/>
</dbReference>
<keyword evidence="3" id="KW-0732">Signal</keyword>
<feature type="domain" description="Solute-binding protein family 3/N-terminal" evidence="5">
    <location>
        <begin position="50"/>
        <end position="272"/>
    </location>
</feature>
<gene>
    <name evidence="6" type="ORF">B6N60_00492</name>
</gene>
<reference evidence="6" key="1">
    <citation type="submission" date="2017-04" db="EMBL/GenBank/DDBJ databases">
        <title>Genome deletions in a multicellular cyanobacterial endosymbiont for morphological adaptation in marine diatoms.</title>
        <authorList>
            <person name="Wang Y."/>
            <person name="Gao H."/>
            <person name="Li R."/>
            <person name="Xu X."/>
        </authorList>
    </citation>
    <scope>NUCLEOTIDE SEQUENCE</scope>
    <source>
        <strain evidence="6">FACHB 800</strain>
    </source>
</reference>
<keyword evidence="2" id="KW-0813">Transport</keyword>
<organism evidence="6 7">
    <name type="scientific">Richelia sinica FACHB-800</name>
    <dbReference type="NCBI Taxonomy" id="1357546"/>
    <lineage>
        <taxon>Bacteria</taxon>
        <taxon>Bacillati</taxon>
        <taxon>Cyanobacteriota</taxon>
        <taxon>Cyanophyceae</taxon>
        <taxon>Nostocales</taxon>
        <taxon>Nostocaceae</taxon>
        <taxon>Richelia</taxon>
    </lineage>
</organism>
<comment type="similarity">
    <text evidence="1 4">Belongs to the bacterial solute-binding protein 3 family.</text>
</comment>
<evidence type="ECO:0000313" key="7">
    <source>
        <dbReference type="Proteomes" id="UP000683511"/>
    </source>
</evidence>
<dbReference type="PROSITE" id="PS01039">
    <property type="entry name" value="SBP_BACTERIAL_3"/>
    <property type="match status" value="1"/>
</dbReference>
<name>A0A975T486_9NOST</name>
<evidence type="ECO:0000256" key="1">
    <source>
        <dbReference type="ARBA" id="ARBA00010333"/>
    </source>
</evidence>
<dbReference type="GO" id="GO:0030288">
    <property type="term" value="C:outer membrane-bounded periplasmic space"/>
    <property type="evidence" value="ECO:0007669"/>
    <property type="project" value="TreeGrafter"/>
</dbReference>
<proteinExistence type="inferred from homology"/>
<dbReference type="EMBL" id="CP021056">
    <property type="protein sequence ID" value="QXE21814.1"/>
    <property type="molecule type" value="Genomic_DNA"/>
</dbReference>
<dbReference type="Pfam" id="PF00497">
    <property type="entry name" value="SBP_bac_3"/>
    <property type="match status" value="1"/>
</dbReference>
<dbReference type="PANTHER" id="PTHR30085:SF6">
    <property type="entry name" value="ABC TRANSPORTER GLUTAMINE-BINDING PROTEIN GLNH"/>
    <property type="match status" value="1"/>
</dbReference>
<evidence type="ECO:0000313" key="6">
    <source>
        <dbReference type="EMBL" id="QXE21814.1"/>
    </source>
</evidence>